<keyword evidence="4 6" id="KW-0699">rRNA-binding</keyword>
<comment type="similarity">
    <text evidence="1 4 5">Belongs to the universal ribosomal protein uL6 family.</text>
</comment>
<protein>
    <recommendedName>
        <fullName evidence="4">Large ribosomal subunit protein uL6</fullName>
    </recommendedName>
</protein>
<accession>A0A1F4U5W8</accession>
<proteinExistence type="inferred from homology"/>
<dbReference type="GO" id="GO:0022625">
    <property type="term" value="C:cytosolic large ribosomal subunit"/>
    <property type="evidence" value="ECO:0007669"/>
    <property type="project" value="UniProtKB-UniRule"/>
</dbReference>
<dbReference type="GO" id="GO:0002181">
    <property type="term" value="P:cytoplasmic translation"/>
    <property type="evidence" value="ECO:0007669"/>
    <property type="project" value="TreeGrafter"/>
</dbReference>
<sequence length="185" mass="19948">MSRIGRQPIEVPAGVKVKIDGNKVTVTGAKGTLERVIDDPNIKVELKEKTLFVVRTKESAPVRAKHGLYRALLKGMITGVAVEFKKVLLLSGVGYRAQVDGKKLVMQLGYSHPIEFVPPAGISFSIEGQNKISVSGIDKQLVGQVAQNVRYSRPVEPYKAKGVSYDGEHVRRKAGKAAKSAGGAK</sequence>
<comment type="function">
    <text evidence="4 6">This protein binds to the 23S rRNA, and is important in its secondary structure. It is located near the subunit interface in the base of the L7/L12 stalk, and near the tRNA binding site of the peptidyltransferase center.</text>
</comment>
<reference evidence="8 9" key="1">
    <citation type="journal article" date="2016" name="Nat. Commun.">
        <title>Thousands of microbial genomes shed light on interconnected biogeochemical processes in an aquifer system.</title>
        <authorList>
            <person name="Anantharaman K."/>
            <person name="Brown C.T."/>
            <person name="Hug L.A."/>
            <person name="Sharon I."/>
            <person name="Castelle C.J."/>
            <person name="Probst A.J."/>
            <person name="Thomas B.C."/>
            <person name="Singh A."/>
            <person name="Wilkins M.J."/>
            <person name="Karaoz U."/>
            <person name="Brodie E.L."/>
            <person name="Williams K.H."/>
            <person name="Hubbard S.S."/>
            <person name="Banfield J.F."/>
        </authorList>
    </citation>
    <scope>NUCLEOTIDE SEQUENCE [LARGE SCALE GENOMIC DNA]</scope>
</reference>
<dbReference type="Pfam" id="PF00347">
    <property type="entry name" value="Ribosomal_L6"/>
    <property type="match status" value="2"/>
</dbReference>
<dbReference type="PRINTS" id="PR00059">
    <property type="entry name" value="RIBOSOMALL6"/>
</dbReference>
<evidence type="ECO:0000256" key="3">
    <source>
        <dbReference type="ARBA" id="ARBA00023274"/>
    </source>
</evidence>
<dbReference type="HAMAP" id="MF_01365_B">
    <property type="entry name" value="Ribosomal_uL6_B"/>
    <property type="match status" value="1"/>
</dbReference>
<evidence type="ECO:0000313" key="9">
    <source>
        <dbReference type="Proteomes" id="UP000179242"/>
    </source>
</evidence>
<keyword evidence="4 6" id="KW-0694">RNA-binding</keyword>
<evidence type="ECO:0000313" key="8">
    <source>
        <dbReference type="EMBL" id="OGC40277.1"/>
    </source>
</evidence>
<dbReference type="GO" id="GO:0019843">
    <property type="term" value="F:rRNA binding"/>
    <property type="evidence" value="ECO:0007669"/>
    <property type="project" value="UniProtKB-UniRule"/>
</dbReference>
<evidence type="ECO:0000256" key="2">
    <source>
        <dbReference type="ARBA" id="ARBA00022980"/>
    </source>
</evidence>
<dbReference type="Proteomes" id="UP000179242">
    <property type="component" value="Unassembled WGS sequence"/>
</dbReference>
<dbReference type="InterPro" id="IPR020040">
    <property type="entry name" value="Ribosomal_uL6_a/b-dom"/>
</dbReference>
<feature type="domain" description="Large ribosomal subunit protein uL6 alpha-beta" evidence="7">
    <location>
        <begin position="11"/>
        <end position="81"/>
    </location>
</feature>
<evidence type="ECO:0000259" key="7">
    <source>
        <dbReference type="Pfam" id="PF00347"/>
    </source>
</evidence>
<keyword evidence="2 4" id="KW-0689">Ribosomal protein</keyword>
<evidence type="ECO:0000256" key="6">
    <source>
        <dbReference type="RuleBase" id="RU003870"/>
    </source>
</evidence>
<dbReference type="EMBL" id="MEUJ01000004">
    <property type="protein sequence ID" value="OGC40277.1"/>
    <property type="molecule type" value="Genomic_DNA"/>
</dbReference>
<dbReference type="SUPFAM" id="SSF56053">
    <property type="entry name" value="Ribosomal protein L6"/>
    <property type="match status" value="2"/>
</dbReference>
<name>A0A1F4U5W8_UNCSA</name>
<dbReference type="InterPro" id="IPR019906">
    <property type="entry name" value="Ribosomal_uL6_bac-type"/>
</dbReference>
<dbReference type="PIRSF" id="PIRSF002162">
    <property type="entry name" value="Ribosomal_L6"/>
    <property type="match status" value="1"/>
</dbReference>
<dbReference type="InterPro" id="IPR036789">
    <property type="entry name" value="Ribosomal_uL6-like_a/b-dom_sf"/>
</dbReference>
<dbReference type="FunFam" id="3.90.930.12:FF:000001">
    <property type="entry name" value="50S ribosomal protein L6"/>
    <property type="match status" value="1"/>
</dbReference>
<keyword evidence="3 4" id="KW-0687">Ribonucleoprotein</keyword>
<comment type="subunit">
    <text evidence="4">Part of the 50S ribosomal subunit.</text>
</comment>
<evidence type="ECO:0000256" key="4">
    <source>
        <dbReference type="HAMAP-Rule" id="MF_01365"/>
    </source>
</evidence>
<dbReference type="InterPro" id="IPR000702">
    <property type="entry name" value="Ribosomal_uL6-like"/>
</dbReference>
<dbReference type="NCBIfam" id="TIGR03654">
    <property type="entry name" value="L6_bact"/>
    <property type="match status" value="1"/>
</dbReference>
<dbReference type="GO" id="GO:0003735">
    <property type="term" value="F:structural constituent of ribosome"/>
    <property type="evidence" value="ECO:0007669"/>
    <property type="project" value="UniProtKB-UniRule"/>
</dbReference>
<organism evidence="8 9">
    <name type="scientific">candidate division WOR-1 bacterium RIFOXYC2_FULL_46_14</name>
    <dbReference type="NCBI Taxonomy" id="1802587"/>
    <lineage>
        <taxon>Bacteria</taxon>
        <taxon>Bacillati</taxon>
        <taxon>Saganbacteria</taxon>
    </lineage>
</organism>
<dbReference type="Gene3D" id="3.90.930.12">
    <property type="entry name" value="Ribosomal protein L6, alpha-beta domain"/>
    <property type="match status" value="2"/>
</dbReference>
<feature type="domain" description="Large ribosomal subunit protein uL6 alpha-beta" evidence="7">
    <location>
        <begin position="92"/>
        <end position="165"/>
    </location>
</feature>
<evidence type="ECO:0000256" key="5">
    <source>
        <dbReference type="RuleBase" id="RU003869"/>
    </source>
</evidence>
<dbReference type="AlphaFoldDB" id="A0A1F4U5W8"/>
<gene>
    <name evidence="4" type="primary">rplF</name>
    <name evidence="8" type="ORF">A2438_03250</name>
</gene>
<dbReference type="PANTHER" id="PTHR11655">
    <property type="entry name" value="60S/50S RIBOSOMAL PROTEIN L6/L9"/>
    <property type="match status" value="1"/>
</dbReference>
<dbReference type="PANTHER" id="PTHR11655:SF14">
    <property type="entry name" value="LARGE RIBOSOMAL SUBUNIT PROTEIN UL6M"/>
    <property type="match status" value="1"/>
</dbReference>
<comment type="caution">
    <text evidence="8">The sequence shown here is derived from an EMBL/GenBank/DDBJ whole genome shotgun (WGS) entry which is preliminary data.</text>
</comment>
<evidence type="ECO:0000256" key="1">
    <source>
        <dbReference type="ARBA" id="ARBA00009356"/>
    </source>
</evidence>